<organism evidence="1 2">
    <name type="scientific">Duganella aceris</name>
    <dbReference type="NCBI Taxonomy" id="2703883"/>
    <lineage>
        <taxon>Bacteria</taxon>
        <taxon>Pseudomonadati</taxon>
        <taxon>Pseudomonadota</taxon>
        <taxon>Betaproteobacteria</taxon>
        <taxon>Burkholderiales</taxon>
        <taxon>Oxalobacteraceae</taxon>
        <taxon>Telluria group</taxon>
        <taxon>Duganella</taxon>
    </lineage>
</organism>
<dbReference type="RefSeq" id="WP_166108087.1">
    <property type="nucleotide sequence ID" value="NZ_JAADJT010000016.1"/>
</dbReference>
<comment type="caution">
    <text evidence="1">The sequence shown here is derived from an EMBL/GenBank/DDBJ whole genome shotgun (WGS) entry which is preliminary data.</text>
</comment>
<dbReference type="Pfam" id="PF06073">
    <property type="entry name" value="DUF934"/>
    <property type="match status" value="1"/>
</dbReference>
<dbReference type="Proteomes" id="UP000666369">
    <property type="component" value="Unassembled WGS sequence"/>
</dbReference>
<evidence type="ECO:0000313" key="2">
    <source>
        <dbReference type="Proteomes" id="UP000666369"/>
    </source>
</evidence>
<reference evidence="2" key="2">
    <citation type="submission" date="2023-07" db="EMBL/GenBank/DDBJ databases">
        <title>Duganella aceri sp. nov., isolated from tree sap.</title>
        <authorList>
            <person name="Kim I.S."/>
        </authorList>
    </citation>
    <scope>NUCLEOTIDE SEQUENCE [LARGE SCALE GENOMIC DNA]</scope>
    <source>
        <strain evidence="2">SAP-35</strain>
    </source>
</reference>
<dbReference type="EMBL" id="JAADJT010000016">
    <property type="protein sequence ID" value="NGZ87964.1"/>
    <property type="molecule type" value="Genomic_DNA"/>
</dbReference>
<keyword evidence="2" id="KW-1185">Reference proteome</keyword>
<evidence type="ECO:0000313" key="1">
    <source>
        <dbReference type="EMBL" id="NGZ87964.1"/>
    </source>
</evidence>
<sequence length="195" mass="21507">MSDAVKNLIIKGHEVVEDDWQVLRLAEPVEGAPPHDPATVAVPAGKFIVPLSLWLVQRELLAARTDAGEIGVWIAPDESPDVLKGLLDQFPVIAIDFPKFTDGRGYSIAYNVRVRMGWTGELRAIGDVLRDQLFSMRRVGFNAYAVRADRNVHDALKSLSDFSETYQASVDQKVPLFRRHTRNVGVGDSNDGAGI</sequence>
<dbReference type="PIRSF" id="PIRSF030820">
    <property type="entry name" value="UCP030820"/>
    <property type="match status" value="1"/>
</dbReference>
<reference evidence="1 2" key="1">
    <citation type="submission" date="2020-01" db="EMBL/GenBank/DDBJ databases">
        <authorList>
            <person name="Lee S.D."/>
        </authorList>
    </citation>
    <scope>NUCLEOTIDE SEQUENCE [LARGE SCALE GENOMIC DNA]</scope>
    <source>
        <strain evidence="1 2">SAP-35</strain>
    </source>
</reference>
<proteinExistence type="predicted"/>
<gene>
    <name evidence="1" type="ORF">GW587_27355</name>
</gene>
<protein>
    <submittedName>
        <fullName evidence="1">DUF934 domain-containing protein</fullName>
    </submittedName>
</protein>
<accession>A0ABX0FUI7</accession>
<name>A0ABX0FUI7_9BURK</name>
<dbReference type="InterPro" id="IPR008318">
    <property type="entry name" value="UCP030820"/>
</dbReference>